<accession>A0A9P8W7B6</accession>
<feature type="chain" id="PRO_5040437363" description="Secreted protein" evidence="1">
    <location>
        <begin position="22"/>
        <end position="100"/>
    </location>
</feature>
<keyword evidence="3" id="KW-1185">Reference proteome</keyword>
<dbReference type="EMBL" id="JAGPYM010000007">
    <property type="protein sequence ID" value="KAH6892355.1"/>
    <property type="molecule type" value="Genomic_DNA"/>
</dbReference>
<name>A0A9P8W7B6_9HYPO</name>
<dbReference type="AlphaFoldDB" id="A0A9P8W7B6"/>
<evidence type="ECO:0000313" key="2">
    <source>
        <dbReference type="EMBL" id="KAH6892355.1"/>
    </source>
</evidence>
<dbReference type="Proteomes" id="UP000777438">
    <property type="component" value="Unassembled WGS sequence"/>
</dbReference>
<reference evidence="2 3" key="1">
    <citation type="journal article" date="2021" name="Nat. Commun.">
        <title>Genetic determinants of endophytism in the Arabidopsis root mycobiome.</title>
        <authorList>
            <person name="Mesny F."/>
            <person name="Miyauchi S."/>
            <person name="Thiergart T."/>
            <person name="Pickel B."/>
            <person name="Atanasova L."/>
            <person name="Karlsson M."/>
            <person name="Huettel B."/>
            <person name="Barry K.W."/>
            <person name="Haridas S."/>
            <person name="Chen C."/>
            <person name="Bauer D."/>
            <person name="Andreopoulos W."/>
            <person name="Pangilinan J."/>
            <person name="LaButti K."/>
            <person name="Riley R."/>
            <person name="Lipzen A."/>
            <person name="Clum A."/>
            <person name="Drula E."/>
            <person name="Henrissat B."/>
            <person name="Kohler A."/>
            <person name="Grigoriev I.V."/>
            <person name="Martin F.M."/>
            <person name="Hacquard S."/>
        </authorList>
    </citation>
    <scope>NUCLEOTIDE SEQUENCE [LARGE SCALE GENOMIC DNA]</scope>
    <source>
        <strain evidence="2 3">MPI-CAGE-CH-0241</strain>
    </source>
</reference>
<feature type="signal peptide" evidence="1">
    <location>
        <begin position="1"/>
        <end position="21"/>
    </location>
</feature>
<proteinExistence type="predicted"/>
<evidence type="ECO:0000256" key="1">
    <source>
        <dbReference type="SAM" id="SignalP"/>
    </source>
</evidence>
<gene>
    <name evidence="2" type="ORF">B0T10DRAFT_293769</name>
</gene>
<comment type="caution">
    <text evidence="2">The sequence shown here is derived from an EMBL/GenBank/DDBJ whole genome shotgun (WGS) entry which is preliminary data.</text>
</comment>
<evidence type="ECO:0008006" key="4">
    <source>
        <dbReference type="Google" id="ProtNLM"/>
    </source>
</evidence>
<sequence length="100" mass="10858">MSMCSVLRSSLLVNLLQQVCSSNVSSLCLNIFFFLGLLSLSSSPRSFFRLVSPLSLSPAYPPPSPQNVSRLTCSVTGRQQALLRSTPPGISENIFFSWSG</sequence>
<protein>
    <recommendedName>
        <fullName evidence="4">Secreted protein</fullName>
    </recommendedName>
</protein>
<keyword evidence="1" id="KW-0732">Signal</keyword>
<evidence type="ECO:0000313" key="3">
    <source>
        <dbReference type="Proteomes" id="UP000777438"/>
    </source>
</evidence>
<organism evidence="2 3">
    <name type="scientific">Thelonectria olida</name>
    <dbReference type="NCBI Taxonomy" id="1576542"/>
    <lineage>
        <taxon>Eukaryota</taxon>
        <taxon>Fungi</taxon>
        <taxon>Dikarya</taxon>
        <taxon>Ascomycota</taxon>
        <taxon>Pezizomycotina</taxon>
        <taxon>Sordariomycetes</taxon>
        <taxon>Hypocreomycetidae</taxon>
        <taxon>Hypocreales</taxon>
        <taxon>Nectriaceae</taxon>
        <taxon>Thelonectria</taxon>
    </lineage>
</organism>